<comment type="function">
    <text evidence="1">May bind long-chain fatty acids, such as palmitate, and may play a role in lipid transport or fatty acid metabolism.</text>
</comment>
<evidence type="ECO:0000313" key="4">
    <source>
        <dbReference type="Proteomes" id="UP001275867"/>
    </source>
</evidence>
<dbReference type="GO" id="GO:0008289">
    <property type="term" value="F:lipid binding"/>
    <property type="evidence" value="ECO:0007669"/>
    <property type="project" value="UniProtKB-KW"/>
</dbReference>
<dbReference type="Gene3D" id="3.30.1180.10">
    <property type="match status" value="1"/>
</dbReference>
<comment type="caution">
    <text evidence="3">The sequence shown here is derived from an EMBL/GenBank/DDBJ whole genome shotgun (WGS) entry which is preliminary data.</text>
</comment>
<dbReference type="SUPFAM" id="SSF82549">
    <property type="entry name" value="DAK1/DegV-like"/>
    <property type="match status" value="1"/>
</dbReference>
<sequence>MKTAIVTDSSAYLFDQQVRENDIIVVPITVIFGQETFLENIDIDDQLFHEKLQTSGLMPSTTQITLGQMQEVFDKLIAENYDEVICIHLSSGITSFIENLTEYAKGITEINVLPFDSRMTSQGEANMVLLAAKLRREGKTGTEIIPYLKHLRETTKVDFMVDNLSFLMRSGRITNRSAIMGNLLRIKPILDMDEKGRIVIQSKERTRKRALQKVLDNLHSDLDRGEDEYRVSIIYGVDHDLSAKWEETIQQEFPAAKFESDQLGPVIMSHTGEEIVGVIWGKDWEKIKIDE</sequence>
<dbReference type="InterPro" id="IPR003797">
    <property type="entry name" value="DegV"/>
</dbReference>
<dbReference type="PROSITE" id="PS51482">
    <property type="entry name" value="DEGV"/>
    <property type="match status" value="1"/>
</dbReference>
<accession>A0AAP5TFJ7</accession>
<evidence type="ECO:0000256" key="1">
    <source>
        <dbReference type="ARBA" id="ARBA00003238"/>
    </source>
</evidence>
<gene>
    <name evidence="3" type="ORF">GA842_10230</name>
</gene>
<dbReference type="InterPro" id="IPR043168">
    <property type="entry name" value="DegV_C"/>
</dbReference>
<evidence type="ECO:0000313" key="3">
    <source>
        <dbReference type="EMBL" id="MDV7695214.1"/>
    </source>
</evidence>
<dbReference type="Gene3D" id="3.40.50.10170">
    <property type="match status" value="1"/>
</dbReference>
<dbReference type="PANTHER" id="PTHR33434:SF2">
    <property type="entry name" value="FATTY ACID-BINDING PROTEIN TM_1468"/>
    <property type="match status" value="1"/>
</dbReference>
<organism evidence="3 4">
    <name type="scientific">Pediococcus parvulus</name>
    <dbReference type="NCBI Taxonomy" id="54062"/>
    <lineage>
        <taxon>Bacteria</taxon>
        <taxon>Bacillati</taxon>
        <taxon>Bacillota</taxon>
        <taxon>Bacilli</taxon>
        <taxon>Lactobacillales</taxon>
        <taxon>Lactobacillaceae</taxon>
        <taxon>Pediococcus</taxon>
    </lineage>
</organism>
<dbReference type="Proteomes" id="UP001275867">
    <property type="component" value="Unassembled WGS sequence"/>
</dbReference>
<proteinExistence type="predicted"/>
<evidence type="ECO:0000256" key="2">
    <source>
        <dbReference type="ARBA" id="ARBA00023121"/>
    </source>
</evidence>
<dbReference type="RefSeq" id="WP_317763380.1">
    <property type="nucleotide sequence ID" value="NZ_OZ061351.1"/>
</dbReference>
<dbReference type="Pfam" id="PF02645">
    <property type="entry name" value="DegV"/>
    <property type="match status" value="1"/>
</dbReference>
<reference evidence="3" key="1">
    <citation type="submission" date="2019-10" db="EMBL/GenBank/DDBJ databases">
        <title>Malate fermentation in French cider.</title>
        <authorList>
            <person name="Cousin F.J."/>
            <person name="Medina Fernandez S."/>
            <person name="Misery B."/>
            <person name="Laplace J.-M."/>
            <person name="Cretenet M."/>
        </authorList>
    </citation>
    <scope>NUCLEOTIDE SEQUENCE</scope>
    <source>
        <strain evidence="3">UCMA15901</strain>
    </source>
</reference>
<dbReference type="NCBIfam" id="TIGR00762">
    <property type="entry name" value="DegV"/>
    <property type="match status" value="1"/>
</dbReference>
<keyword evidence="2" id="KW-0446">Lipid-binding</keyword>
<dbReference type="EMBL" id="WERX01000047">
    <property type="protein sequence ID" value="MDV7695214.1"/>
    <property type="molecule type" value="Genomic_DNA"/>
</dbReference>
<name>A0AAP5TFJ7_9LACO</name>
<dbReference type="InterPro" id="IPR050270">
    <property type="entry name" value="DegV_domain_contain"/>
</dbReference>
<protein>
    <submittedName>
        <fullName evidence="3">DegV family EDD domain-containing protein</fullName>
    </submittedName>
</protein>
<dbReference type="PANTHER" id="PTHR33434">
    <property type="entry name" value="DEGV DOMAIN-CONTAINING PROTEIN DR_1986-RELATED"/>
    <property type="match status" value="1"/>
</dbReference>
<dbReference type="AlphaFoldDB" id="A0AAP5TFJ7"/>